<dbReference type="GO" id="GO:0005737">
    <property type="term" value="C:cytoplasm"/>
    <property type="evidence" value="ECO:0007669"/>
    <property type="project" value="UniProtKB-SubCell"/>
</dbReference>
<proteinExistence type="inferred from homology"/>
<keyword evidence="12" id="KW-0106">Calcium</keyword>
<dbReference type="InterPro" id="IPR011042">
    <property type="entry name" value="6-blade_b-propeller_TolB-like"/>
</dbReference>
<dbReference type="SUPFAM" id="SSF63829">
    <property type="entry name" value="Calcium-dependent phosphotriesterase"/>
    <property type="match status" value="1"/>
</dbReference>
<dbReference type="PRINTS" id="PR01790">
    <property type="entry name" value="SMP30FAMILY"/>
</dbReference>
<dbReference type="Pfam" id="PF08450">
    <property type="entry name" value="SGL"/>
    <property type="match status" value="1"/>
</dbReference>
<dbReference type="GO" id="GO:0019853">
    <property type="term" value="P:L-ascorbic acid biosynthetic process"/>
    <property type="evidence" value="ECO:0007669"/>
    <property type="project" value="TreeGrafter"/>
</dbReference>
<feature type="domain" description="SMP-30/Gluconolactonase/LRE-like region" evidence="17">
    <location>
        <begin position="53"/>
        <end position="311"/>
    </location>
</feature>
<keyword evidence="16" id="KW-0732">Signal</keyword>
<dbReference type="GO" id="GO:0004341">
    <property type="term" value="F:gluconolactonase activity"/>
    <property type="evidence" value="ECO:0007669"/>
    <property type="project" value="UniProtKB-EC"/>
</dbReference>
<comment type="catalytic activity">
    <reaction evidence="1">
        <text>D-glucono-1,5-lactone + H2O = D-gluconate + H(+)</text>
        <dbReference type="Rhea" id="RHEA:10440"/>
        <dbReference type="ChEBI" id="CHEBI:15377"/>
        <dbReference type="ChEBI" id="CHEBI:15378"/>
        <dbReference type="ChEBI" id="CHEBI:16217"/>
        <dbReference type="ChEBI" id="CHEBI:18391"/>
        <dbReference type="EC" id="3.1.1.17"/>
    </reaction>
</comment>
<evidence type="ECO:0000256" key="10">
    <source>
        <dbReference type="ARBA" id="ARBA00022723"/>
    </source>
</evidence>
<keyword evidence="19" id="KW-1185">Reference proteome</keyword>
<reference evidence="18 19" key="1">
    <citation type="submission" date="2020-04" db="EMBL/GenBank/DDBJ databases">
        <authorList>
            <person name="Alioto T."/>
            <person name="Alioto T."/>
            <person name="Gomez Garrido J."/>
        </authorList>
    </citation>
    <scope>NUCLEOTIDE SEQUENCE [LARGE SCALE GENOMIC DNA]</scope>
</reference>
<accession>A0A8S1D005</accession>
<keyword evidence="9" id="KW-0963">Cytoplasm</keyword>
<dbReference type="PRINTS" id="PR01791">
    <property type="entry name" value="REGUCALCIN"/>
</dbReference>
<evidence type="ECO:0000313" key="19">
    <source>
        <dbReference type="Proteomes" id="UP000494165"/>
    </source>
</evidence>
<comment type="cofactor">
    <cofactor evidence="2">
        <name>Ca(2+)</name>
        <dbReference type="ChEBI" id="CHEBI:29108"/>
    </cofactor>
</comment>
<feature type="binding site" evidence="15">
    <location>
        <position position="147"/>
    </location>
    <ligand>
        <name>substrate</name>
    </ligand>
</feature>
<evidence type="ECO:0000256" key="14">
    <source>
        <dbReference type="PIRSR" id="PIRSR605511-1"/>
    </source>
</evidence>
<evidence type="ECO:0000256" key="7">
    <source>
        <dbReference type="ARBA" id="ARBA00013227"/>
    </source>
</evidence>
<comment type="cofactor">
    <cofactor evidence="15">
        <name>Zn(2+)</name>
        <dbReference type="ChEBI" id="CHEBI:29105"/>
    </cofactor>
    <text evidence="15">Binds 1 divalent metal cation per subunit.</text>
</comment>
<sequence length="354" mass="38175">MGTSVMEILIILALAGHIAANSVPLTCAAAEEAKINVGGKEVLIEAITEPVIFGEGPHWSPSHNCLYFIDIDAGIALKYNATDGSFARIFIPPGDNPVTFIIPTIENENEFAISRRREVLVVGIDELNIATILRSVATVEPNLPDNRFNEARADTRGRLWTGTLGPEGPNGELPTGAGSLYRLNDDATFTLVDSNIDVSNGIAWSLDNSKMYYIDTGTLRVDVFDYDIETGTASNRRPFFDYAANNVSGVPDSMSIDSQGNLWVACYAGSQVIQISAESGQVLQSVQFPVTLVTSAVWGGENFDVLYVTTSRHRLTDDDLALQPLAGSVFRVTGLGVTGLPAQNVKLPPIIRRT</sequence>
<dbReference type="InterPro" id="IPR013658">
    <property type="entry name" value="SGL"/>
</dbReference>
<comment type="caution">
    <text evidence="18">The sequence shown here is derived from an EMBL/GenBank/DDBJ whole genome shotgun (WGS) entry which is preliminary data.</text>
</comment>
<feature type="chain" id="PRO_5035865005" description="Regucalcin" evidence="16">
    <location>
        <begin position="21"/>
        <end position="354"/>
    </location>
</feature>
<evidence type="ECO:0000256" key="6">
    <source>
        <dbReference type="ARBA" id="ARBA00008853"/>
    </source>
</evidence>
<dbReference type="Gene3D" id="2.120.10.30">
    <property type="entry name" value="TolB, C-terminal domain"/>
    <property type="match status" value="1"/>
</dbReference>
<feature type="signal peptide" evidence="16">
    <location>
        <begin position="1"/>
        <end position="20"/>
    </location>
</feature>
<feature type="binding site" evidence="15">
    <location>
        <position position="55"/>
    </location>
    <ligand>
        <name>a divalent metal cation</name>
        <dbReference type="ChEBI" id="CHEBI:60240"/>
    </ligand>
</feature>
<dbReference type="Proteomes" id="UP000494165">
    <property type="component" value="Unassembled WGS sequence"/>
</dbReference>
<dbReference type="OrthoDB" id="423498at2759"/>
<evidence type="ECO:0000256" key="3">
    <source>
        <dbReference type="ARBA" id="ARBA00001936"/>
    </source>
</evidence>
<keyword evidence="10 15" id="KW-0479">Metal-binding</keyword>
<comment type="subcellular location">
    <subcellularLocation>
        <location evidence="5">Cytoplasm</location>
    </subcellularLocation>
</comment>
<evidence type="ECO:0000259" key="17">
    <source>
        <dbReference type="Pfam" id="PF08450"/>
    </source>
</evidence>
<comment type="cofactor">
    <cofactor evidence="4">
        <name>Mg(2+)</name>
        <dbReference type="ChEBI" id="CHEBI:18420"/>
    </cofactor>
</comment>
<evidence type="ECO:0000256" key="8">
    <source>
        <dbReference type="ARBA" id="ARBA00016808"/>
    </source>
</evidence>
<feature type="binding site" evidence="15">
    <location>
        <position position="252"/>
    </location>
    <ligand>
        <name>a divalent metal cation</name>
        <dbReference type="ChEBI" id="CHEBI:60240"/>
    </ligand>
</feature>
<feature type="binding site" evidence="15">
    <location>
        <position position="149"/>
    </location>
    <ligand>
        <name>substrate</name>
    </ligand>
</feature>
<evidence type="ECO:0000256" key="12">
    <source>
        <dbReference type="ARBA" id="ARBA00022837"/>
    </source>
</evidence>
<gene>
    <name evidence="18" type="ORF">CLODIP_2_CD07650</name>
</gene>
<keyword evidence="11" id="KW-0378">Hydrolase</keyword>
<dbReference type="PANTHER" id="PTHR10907">
    <property type="entry name" value="REGUCALCIN"/>
    <property type="match status" value="1"/>
</dbReference>
<dbReference type="EMBL" id="CADEPI010000113">
    <property type="protein sequence ID" value="CAB3375496.1"/>
    <property type="molecule type" value="Genomic_DNA"/>
</dbReference>
<evidence type="ECO:0000256" key="13">
    <source>
        <dbReference type="ARBA" id="ARBA00032464"/>
    </source>
</evidence>
<name>A0A8S1D005_9INSE</name>
<dbReference type="InterPro" id="IPR005511">
    <property type="entry name" value="SMP-30"/>
</dbReference>
<organism evidence="18 19">
    <name type="scientific">Cloeon dipterum</name>
    <dbReference type="NCBI Taxonomy" id="197152"/>
    <lineage>
        <taxon>Eukaryota</taxon>
        <taxon>Metazoa</taxon>
        <taxon>Ecdysozoa</taxon>
        <taxon>Arthropoda</taxon>
        <taxon>Hexapoda</taxon>
        <taxon>Insecta</taxon>
        <taxon>Pterygota</taxon>
        <taxon>Palaeoptera</taxon>
        <taxon>Ephemeroptera</taxon>
        <taxon>Pisciforma</taxon>
        <taxon>Baetidae</taxon>
        <taxon>Cloeon</taxon>
    </lineage>
</organism>
<dbReference type="GO" id="GO:0005509">
    <property type="term" value="F:calcium ion binding"/>
    <property type="evidence" value="ECO:0007669"/>
    <property type="project" value="InterPro"/>
</dbReference>
<comment type="similarity">
    <text evidence="6">Belongs to the SMP-30/CGR1 family.</text>
</comment>
<feature type="binding site" evidence="15">
    <location>
        <position position="200"/>
    </location>
    <ligand>
        <name>a divalent metal cation</name>
        <dbReference type="ChEBI" id="CHEBI:60240"/>
    </ligand>
</feature>
<evidence type="ECO:0000256" key="1">
    <source>
        <dbReference type="ARBA" id="ARBA00001589"/>
    </source>
</evidence>
<evidence type="ECO:0000256" key="11">
    <source>
        <dbReference type="ARBA" id="ARBA00022801"/>
    </source>
</evidence>
<evidence type="ECO:0000256" key="4">
    <source>
        <dbReference type="ARBA" id="ARBA00001946"/>
    </source>
</evidence>
<evidence type="ECO:0000313" key="18">
    <source>
        <dbReference type="EMBL" id="CAB3375496.1"/>
    </source>
</evidence>
<dbReference type="AlphaFoldDB" id="A0A8S1D005"/>
<evidence type="ECO:0000256" key="9">
    <source>
        <dbReference type="ARBA" id="ARBA00022490"/>
    </source>
</evidence>
<dbReference type="EC" id="3.1.1.17" evidence="7"/>
<comment type="cofactor">
    <cofactor evidence="3">
        <name>Mn(2+)</name>
        <dbReference type="ChEBI" id="CHEBI:29035"/>
    </cofactor>
</comment>
<protein>
    <recommendedName>
        <fullName evidence="8">Regucalcin</fullName>
        <ecNumber evidence="7">3.1.1.17</ecNumber>
    </recommendedName>
    <alternativeName>
        <fullName evidence="13">Gluconolactonase</fullName>
    </alternativeName>
</protein>
<evidence type="ECO:0000256" key="15">
    <source>
        <dbReference type="PIRSR" id="PIRSR605511-2"/>
    </source>
</evidence>
<keyword evidence="15" id="KW-0862">Zinc</keyword>
<feature type="active site" description="Proton donor/acceptor" evidence="14">
    <location>
        <position position="252"/>
    </location>
</feature>
<feature type="binding site" evidence="15">
    <location>
        <position position="167"/>
    </location>
    <ligand>
        <name>substrate</name>
    </ligand>
</feature>
<evidence type="ECO:0000256" key="5">
    <source>
        <dbReference type="ARBA" id="ARBA00004496"/>
    </source>
</evidence>
<dbReference type="GO" id="GO:0030234">
    <property type="term" value="F:enzyme regulator activity"/>
    <property type="evidence" value="ECO:0007669"/>
    <property type="project" value="InterPro"/>
</dbReference>
<evidence type="ECO:0000256" key="2">
    <source>
        <dbReference type="ARBA" id="ARBA00001913"/>
    </source>
</evidence>
<dbReference type="InterPro" id="IPR008367">
    <property type="entry name" value="Regucalcin"/>
</dbReference>
<dbReference type="PANTHER" id="PTHR10907:SF47">
    <property type="entry name" value="REGUCALCIN"/>
    <property type="match status" value="1"/>
</dbReference>
<evidence type="ECO:0000256" key="16">
    <source>
        <dbReference type="SAM" id="SignalP"/>
    </source>
</evidence>